<dbReference type="AlphaFoldDB" id="A0AAV6WEV9"/>
<comment type="caution">
    <text evidence="1">The sequence shown here is derived from an EMBL/GenBank/DDBJ whole genome shotgun (WGS) entry which is preliminary data.</text>
</comment>
<dbReference type="Proteomes" id="UP000826271">
    <property type="component" value="Unassembled WGS sequence"/>
</dbReference>
<protein>
    <submittedName>
        <fullName evidence="1">Uncharacterized protein</fullName>
    </submittedName>
</protein>
<organism evidence="1 2">
    <name type="scientific">Buddleja alternifolia</name>
    <dbReference type="NCBI Taxonomy" id="168488"/>
    <lineage>
        <taxon>Eukaryota</taxon>
        <taxon>Viridiplantae</taxon>
        <taxon>Streptophyta</taxon>
        <taxon>Embryophyta</taxon>
        <taxon>Tracheophyta</taxon>
        <taxon>Spermatophyta</taxon>
        <taxon>Magnoliopsida</taxon>
        <taxon>eudicotyledons</taxon>
        <taxon>Gunneridae</taxon>
        <taxon>Pentapetalae</taxon>
        <taxon>asterids</taxon>
        <taxon>lamiids</taxon>
        <taxon>Lamiales</taxon>
        <taxon>Scrophulariaceae</taxon>
        <taxon>Buddlejeae</taxon>
        <taxon>Buddleja</taxon>
    </lineage>
</organism>
<evidence type="ECO:0000313" key="2">
    <source>
        <dbReference type="Proteomes" id="UP000826271"/>
    </source>
</evidence>
<gene>
    <name evidence="1" type="ORF">BUALT_Bualt18G0109700</name>
</gene>
<sequence>MKAGKPENDMKHRGKSNFLVEARGEERDLKGESFGFSCQSLTGLAFTTDEDQMEMTFTRQMSLTYAAQILDGKRKCNMSIWARQTFPTLNGRDSLRKVLVCQIPVVLTEKQMAIEVCIAFRQGV</sequence>
<proteinExistence type="predicted"/>
<reference evidence="1" key="1">
    <citation type="submission" date="2019-10" db="EMBL/GenBank/DDBJ databases">
        <authorList>
            <person name="Zhang R."/>
            <person name="Pan Y."/>
            <person name="Wang J."/>
            <person name="Ma R."/>
            <person name="Yu S."/>
        </authorList>
    </citation>
    <scope>NUCLEOTIDE SEQUENCE</scope>
    <source>
        <strain evidence="1">LA-IB0</strain>
        <tissue evidence="1">Leaf</tissue>
    </source>
</reference>
<name>A0AAV6WEV9_9LAMI</name>
<keyword evidence="2" id="KW-1185">Reference proteome</keyword>
<evidence type="ECO:0000313" key="1">
    <source>
        <dbReference type="EMBL" id="KAG8365485.1"/>
    </source>
</evidence>
<accession>A0AAV6WEV9</accession>
<dbReference type="EMBL" id="WHWC01000018">
    <property type="protein sequence ID" value="KAG8365485.1"/>
    <property type="molecule type" value="Genomic_DNA"/>
</dbReference>